<keyword evidence="3" id="KW-1185">Reference proteome</keyword>
<organism evidence="2 3">
    <name type="scientific">Favolaschia claudopus</name>
    <dbReference type="NCBI Taxonomy" id="2862362"/>
    <lineage>
        <taxon>Eukaryota</taxon>
        <taxon>Fungi</taxon>
        <taxon>Dikarya</taxon>
        <taxon>Basidiomycota</taxon>
        <taxon>Agaricomycotina</taxon>
        <taxon>Agaricomycetes</taxon>
        <taxon>Agaricomycetidae</taxon>
        <taxon>Agaricales</taxon>
        <taxon>Marasmiineae</taxon>
        <taxon>Mycenaceae</taxon>
        <taxon>Favolaschia</taxon>
    </lineage>
</organism>
<sequence length="519" mass="56974">MDADAFVDVNDGSEDARVALDLGRKRLCSSVSAGLLQADEIPNSLAASQTQVSCVSSSESSGPADCVSSSAEAATSKDDLPPPPIDVLPPELLARALRFAFLGPRFFIRDPSVRRSVVCSVYRFWGEVITQDPESWSYLVVDHTTRVEDVELAVSRSGCVPLTIELDCRVQGYRSAEFLGWAFPLVSPLFARCKELTVKALHSQTCVDVMGLLNTYSFPVLRDLRLDLALPMLPFSPSVPGVAVPFIANGQVPTLTRVSFMHGFPAWPWGEAGSSLTVVRLARMNHLVIPRLVLLHDFFRACPNLVFLAVHYVDAVPPLTSGHIPSYSAAAISLPHLKRLDVSLNIRRAVYVLAPIRAPKLGVLSLAITDDKVLDDFVRHVGHLLLSVSILRLAVNFTSYVPVEVLLHAMPSLSHLDARPSSSTFVDCFHRAALFGSIMSTALRYAVLNVCPFPLVEDVLRFRHWSNFHQDLSLVVPAFDHLYPVVGLVVCRLSGGKVDTDTTLDYVDWMDSSPYPYIV</sequence>
<reference evidence="2 3" key="1">
    <citation type="journal article" date="2024" name="J Genomics">
        <title>Draft genome sequencing and assembly of Favolaschia claudopus CIRM-BRFM 2984 isolated from oak limbs.</title>
        <authorList>
            <person name="Navarro D."/>
            <person name="Drula E."/>
            <person name="Chaduli D."/>
            <person name="Cazenave R."/>
            <person name="Ahrendt S."/>
            <person name="Wang J."/>
            <person name="Lipzen A."/>
            <person name="Daum C."/>
            <person name="Barry K."/>
            <person name="Grigoriev I.V."/>
            <person name="Favel A."/>
            <person name="Rosso M.N."/>
            <person name="Martin F."/>
        </authorList>
    </citation>
    <scope>NUCLEOTIDE SEQUENCE [LARGE SCALE GENOMIC DNA]</scope>
    <source>
        <strain evidence="2 3">CIRM-BRFM 2984</strain>
    </source>
</reference>
<feature type="region of interest" description="Disordered" evidence="1">
    <location>
        <begin position="56"/>
        <end position="83"/>
    </location>
</feature>
<gene>
    <name evidence="2" type="ORF">R3P38DRAFT_3199950</name>
</gene>
<dbReference type="Proteomes" id="UP001362999">
    <property type="component" value="Unassembled WGS sequence"/>
</dbReference>
<dbReference type="EMBL" id="JAWWNJ010000045">
    <property type="protein sequence ID" value="KAK7018842.1"/>
    <property type="molecule type" value="Genomic_DNA"/>
</dbReference>
<evidence type="ECO:0000256" key="1">
    <source>
        <dbReference type="SAM" id="MobiDB-lite"/>
    </source>
</evidence>
<proteinExistence type="predicted"/>
<evidence type="ECO:0000313" key="2">
    <source>
        <dbReference type="EMBL" id="KAK7018842.1"/>
    </source>
</evidence>
<name>A0AAW0AZL0_9AGAR</name>
<evidence type="ECO:0008006" key="4">
    <source>
        <dbReference type="Google" id="ProtNLM"/>
    </source>
</evidence>
<comment type="caution">
    <text evidence="2">The sequence shown here is derived from an EMBL/GenBank/DDBJ whole genome shotgun (WGS) entry which is preliminary data.</text>
</comment>
<protein>
    <recommendedName>
        <fullName evidence="4">F-box domain-containing protein</fullName>
    </recommendedName>
</protein>
<evidence type="ECO:0000313" key="3">
    <source>
        <dbReference type="Proteomes" id="UP001362999"/>
    </source>
</evidence>
<dbReference type="SUPFAM" id="SSF52047">
    <property type="entry name" value="RNI-like"/>
    <property type="match status" value="1"/>
</dbReference>
<dbReference type="AlphaFoldDB" id="A0AAW0AZL0"/>
<accession>A0AAW0AZL0</accession>